<sequence>MTQEPIHEDAGPGTGPYPSGTERGDEWGDEETAGDGTNSAPTGPQKSTKRGEGSAKRKTAAEQSNIGGHDEEEDEGEIHFLRIQFKRKEVQRDEVNAHLRAREEKEAIAAGKKPEPAIKRQQRETLEQRVAQAVDYSKTQLKLPDGVAEEIRLHHLAESYVLGYGLFPLIGPGKRGPPDPIDTKMWNDRPESVQAVRSLVASIRKEGLKHHTAPIFLLLHKHQIKTEDLCPSIDTPEAIAAMKRVRVIHRKDGEGVDIPETLLAGGGQHRIAALRIIAADAFQEVERLQKQQAALEVKMNGRKGKARGVLREKLDKCKQDLEVAVAHWTELSMWMCKIYDLDTIQKSPDAQSILTLLSRNRQQYDYAETEDEALKCRLVEITTLVKKSGMTYEAWYIEQETGTGKDGGKDKRISAERLLSIFPFGEMVMNLTIWAQHFTRWKKFTVAWLTAICLDTYGLASVHIMEKPLRRLVFAKTKPWSQEEIDRVDQTLSYTDEELKDDQNVKSYNRSLNELTKSTVVRANEKFQTELIDDILMLELDNAYVEQYRPFREIFLTKDKLDSDQEEQWRSYIDAVVAGVDRWSERTQDMVEEMEGEDKEEQKVLVARAGAMMRLTLKHFHHLRLLAHPPILTVSAIVDLHDMLEGVKFGLREVFRIIDGSVDIDINWLNRAARQDFSLAAAETLKARDPAFKKTARQMFFCRILKEIPVGITFLQAWLQHPDNEVETLRPKKLGDVVPFLTSKDVDPTFRRVLGPSADRRPVSYILDKVATMMHAHALAVAGPATGHRKPKGKSAVPNVVPKDSDVFTMDFDKIQKGKEHYPAKHDAERIRESDANKLWPLHLALTSGWAWAKDPKANETVWSKYATYIVAQAMFVQEYHRRLRQEQCFVTLIDHIEEAVSEYCSEGKEFKSWTSVIHALVKEMDSQNYQPIVATLVCDRAHAMAAVTAGEKVAESHKRISTLYKTIVTMPEAAPSNSSTLPRNASTEERLKARTLDSQHKWPNSHVSGDVEVAARQLITARALECNMERRERTNQMEYLWEGSGHIRIPRVRPVAWDPLTSYRIPEEAIPLVKPPPPLKAKDKKGKKEKEEEESDTGSGSDSDSDSDSESSSKEDLPQGFPKAVEEQSPLSDLEELLKKLVVGRQAANFSVAFNPAQSVLGAYDWKSLLPEPSNAKKEVPPAAGAVETAQAALLKKQDEGVWTQDPSDAALSETQGCVDDSLQRNKAPASYQAEQRERMMYAPAFSSVSQVVDKGKGKAPPLPESTEAMDIDQENRLQDGGPGGSDDGHERPASLVKSVFSDAPQLQVFDSEQEKFWPNMPSIAEETDSWSDISPKEGPKRASPETPPDALCARKKPKVDDPLSDLSDLSDLEENISEDRNGRKKTGNATASSKETVNSTDESGGEPLAVGSTLPGMKAPRKKVAESERILRSASQHPRAARTPGPSGSNLKGRSQGAASKPAPRSASASTTSHRK</sequence>
<evidence type="ECO:0000313" key="2">
    <source>
        <dbReference type="Proteomes" id="UP000814140"/>
    </source>
</evidence>
<dbReference type="EMBL" id="MU277220">
    <property type="protein sequence ID" value="KAI0060278.1"/>
    <property type="molecule type" value="Genomic_DNA"/>
</dbReference>
<reference evidence="1" key="1">
    <citation type="submission" date="2021-03" db="EMBL/GenBank/DDBJ databases">
        <authorList>
            <consortium name="DOE Joint Genome Institute"/>
            <person name="Ahrendt S."/>
            <person name="Looney B.P."/>
            <person name="Miyauchi S."/>
            <person name="Morin E."/>
            <person name="Drula E."/>
            <person name="Courty P.E."/>
            <person name="Chicoki N."/>
            <person name="Fauchery L."/>
            <person name="Kohler A."/>
            <person name="Kuo A."/>
            <person name="Labutti K."/>
            <person name="Pangilinan J."/>
            <person name="Lipzen A."/>
            <person name="Riley R."/>
            <person name="Andreopoulos W."/>
            <person name="He G."/>
            <person name="Johnson J."/>
            <person name="Barry K.W."/>
            <person name="Grigoriev I.V."/>
            <person name="Nagy L."/>
            <person name="Hibbett D."/>
            <person name="Henrissat B."/>
            <person name="Matheny P.B."/>
            <person name="Labbe J."/>
            <person name="Martin F."/>
        </authorList>
    </citation>
    <scope>NUCLEOTIDE SEQUENCE</scope>
    <source>
        <strain evidence="1">HHB10654</strain>
    </source>
</reference>
<gene>
    <name evidence="1" type="ORF">BV25DRAFT_1917896</name>
</gene>
<evidence type="ECO:0000313" key="1">
    <source>
        <dbReference type="EMBL" id="KAI0060278.1"/>
    </source>
</evidence>
<dbReference type="Proteomes" id="UP000814140">
    <property type="component" value="Unassembled WGS sequence"/>
</dbReference>
<protein>
    <submittedName>
        <fullName evidence="1">Uncharacterized protein</fullName>
    </submittedName>
</protein>
<keyword evidence="2" id="KW-1185">Reference proteome</keyword>
<proteinExistence type="predicted"/>
<reference evidence="1" key="2">
    <citation type="journal article" date="2022" name="New Phytol.">
        <title>Evolutionary transition to the ectomycorrhizal habit in the genomes of a hyperdiverse lineage of mushroom-forming fungi.</title>
        <authorList>
            <person name="Looney B."/>
            <person name="Miyauchi S."/>
            <person name="Morin E."/>
            <person name="Drula E."/>
            <person name="Courty P.E."/>
            <person name="Kohler A."/>
            <person name="Kuo A."/>
            <person name="LaButti K."/>
            <person name="Pangilinan J."/>
            <person name="Lipzen A."/>
            <person name="Riley R."/>
            <person name="Andreopoulos W."/>
            <person name="He G."/>
            <person name="Johnson J."/>
            <person name="Nolan M."/>
            <person name="Tritt A."/>
            <person name="Barry K.W."/>
            <person name="Grigoriev I.V."/>
            <person name="Nagy L.G."/>
            <person name="Hibbett D."/>
            <person name="Henrissat B."/>
            <person name="Matheny P.B."/>
            <person name="Labbe J."/>
            <person name="Martin F.M."/>
        </authorList>
    </citation>
    <scope>NUCLEOTIDE SEQUENCE</scope>
    <source>
        <strain evidence="1">HHB10654</strain>
    </source>
</reference>
<organism evidence="1 2">
    <name type="scientific">Artomyces pyxidatus</name>
    <dbReference type="NCBI Taxonomy" id="48021"/>
    <lineage>
        <taxon>Eukaryota</taxon>
        <taxon>Fungi</taxon>
        <taxon>Dikarya</taxon>
        <taxon>Basidiomycota</taxon>
        <taxon>Agaricomycotina</taxon>
        <taxon>Agaricomycetes</taxon>
        <taxon>Russulales</taxon>
        <taxon>Auriscalpiaceae</taxon>
        <taxon>Artomyces</taxon>
    </lineage>
</organism>
<accession>A0ACB8SWN5</accession>
<comment type="caution">
    <text evidence="1">The sequence shown here is derived from an EMBL/GenBank/DDBJ whole genome shotgun (WGS) entry which is preliminary data.</text>
</comment>
<name>A0ACB8SWN5_9AGAM</name>